<protein>
    <submittedName>
        <fullName evidence="2">Uncharacterized protein</fullName>
    </submittedName>
</protein>
<sequence>MAPQDNKGNTRWNETSCSFSYVHFYSLHYVMSSKQGNQLDRRQNWPMQHSRTETCERRESS</sequence>
<name>A0A5B7GQ15_PORTR</name>
<keyword evidence="3" id="KW-1185">Reference proteome</keyword>
<reference evidence="2 3" key="1">
    <citation type="submission" date="2019-05" db="EMBL/GenBank/DDBJ databases">
        <title>Another draft genome of Portunus trituberculatus and its Hox gene families provides insights of decapod evolution.</title>
        <authorList>
            <person name="Jeong J.-H."/>
            <person name="Song I."/>
            <person name="Kim S."/>
            <person name="Choi T."/>
            <person name="Kim D."/>
            <person name="Ryu S."/>
            <person name="Kim W."/>
        </authorList>
    </citation>
    <scope>NUCLEOTIDE SEQUENCE [LARGE SCALE GENOMIC DNA]</scope>
    <source>
        <tissue evidence="2">Muscle</tissue>
    </source>
</reference>
<accession>A0A5B7GQ15</accession>
<organism evidence="2 3">
    <name type="scientific">Portunus trituberculatus</name>
    <name type="common">Swimming crab</name>
    <name type="synonym">Neptunus trituberculatus</name>
    <dbReference type="NCBI Taxonomy" id="210409"/>
    <lineage>
        <taxon>Eukaryota</taxon>
        <taxon>Metazoa</taxon>
        <taxon>Ecdysozoa</taxon>
        <taxon>Arthropoda</taxon>
        <taxon>Crustacea</taxon>
        <taxon>Multicrustacea</taxon>
        <taxon>Malacostraca</taxon>
        <taxon>Eumalacostraca</taxon>
        <taxon>Eucarida</taxon>
        <taxon>Decapoda</taxon>
        <taxon>Pleocyemata</taxon>
        <taxon>Brachyura</taxon>
        <taxon>Eubrachyura</taxon>
        <taxon>Portunoidea</taxon>
        <taxon>Portunidae</taxon>
        <taxon>Portuninae</taxon>
        <taxon>Portunus</taxon>
    </lineage>
</organism>
<dbReference type="EMBL" id="VSRR010016816">
    <property type="protein sequence ID" value="MPC59719.1"/>
    <property type="molecule type" value="Genomic_DNA"/>
</dbReference>
<evidence type="ECO:0000313" key="3">
    <source>
        <dbReference type="Proteomes" id="UP000324222"/>
    </source>
</evidence>
<feature type="region of interest" description="Disordered" evidence="1">
    <location>
        <begin position="36"/>
        <end position="61"/>
    </location>
</feature>
<dbReference type="Proteomes" id="UP000324222">
    <property type="component" value="Unassembled WGS sequence"/>
</dbReference>
<evidence type="ECO:0000256" key="1">
    <source>
        <dbReference type="SAM" id="MobiDB-lite"/>
    </source>
</evidence>
<proteinExistence type="predicted"/>
<feature type="compositionally biased region" description="Basic and acidic residues" evidence="1">
    <location>
        <begin position="50"/>
        <end position="61"/>
    </location>
</feature>
<evidence type="ECO:0000313" key="2">
    <source>
        <dbReference type="EMBL" id="MPC59719.1"/>
    </source>
</evidence>
<gene>
    <name evidence="2" type="ORF">E2C01_053747</name>
</gene>
<dbReference type="AlphaFoldDB" id="A0A5B7GQ15"/>
<comment type="caution">
    <text evidence="2">The sequence shown here is derived from an EMBL/GenBank/DDBJ whole genome shotgun (WGS) entry which is preliminary data.</text>
</comment>